<dbReference type="Pfam" id="PF14734">
    <property type="entry name" value="DUF4469"/>
    <property type="match status" value="1"/>
</dbReference>
<dbReference type="EMBL" id="JADWYK010000018">
    <property type="protein sequence ID" value="MBG8555946.1"/>
    <property type="molecule type" value="Genomic_DNA"/>
</dbReference>
<accession>A0ABS0L730</accession>
<reference evidence="4 5" key="1">
    <citation type="submission" date="2020-11" db="EMBL/GenBank/DDBJ databases">
        <title>Hymenobacter sp.</title>
        <authorList>
            <person name="Kim M.K."/>
        </authorList>
    </citation>
    <scope>NUCLEOTIDE SEQUENCE [LARGE SCALE GENOMIC DNA]</scope>
    <source>
        <strain evidence="4 5">BT594</strain>
    </source>
</reference>
<evidence type="ECO:0000313" key="5">
    <source>
        <dbReference type="Proteomes" id="UP000601099"/>
    </source>
</evidence>
<feature type="domain" description="DUF4469" evidence="2">
    <location>
        <begin position="133"/>
        <end position="221"/>
    </location>
</feature>
<evidence type="ECO:0000259" key="3">
    <source>
        <dbReference type="Pfam" id="PF14848"/>
    </source>
</evidence>
<feature type="domain" description="Bvu-2165-like IHF-HU-like DNA-binding" evidence="3">
    <location>
        <begin position="5"/>
        <end position="115"/>
    </location>
</feature>
<protein>
    <submittedName>
        <fullName evidence="4">DUF4469 domain-containing protein</fullName>
    </submittedName>
</protein>
<dbReference type="InterPro" id="IPR027824">
    <property type="entry name" value="DUF4469"/>
</dbReference>
<proteinExistence type="predicted"/>
<gene>
    <name evidence="4" type="ORF">I5L79_20555</name>
</gene>
<dbReference type="Gene3D" id="2.70.50.70">
    <property type="match status" value="1"/>
</dbReference>
<dbReference type="InterPro" id="IPR049893">
    <property type="entry name" value="Bvu_2165-like_IHF-HU-DNA_bdg"/>
</dbReference>
<dbReference type="Gene3D" id="4.10.520.10">
    <property type="entry name" value="IHF-like DNA-binding proteins"/>
    <property type="match status" value="1"/>
</dbReference>
<organism evidence="4 5">
    <name type="scientific">Hymenobacter guriensis</name>
    <dbReference type="NCBI Taxonomy" id="2793065"/>
    <lineage>
        <taxon>Bacteria</taxon>
        <taxon>Pseudomonadati</taxon>
        <taxon>Bacteroidota</taxon>
        <taxon>Cytophagia</taxon>
        <taxon>Cytophagales</taxon>
        <taxon>Hymenobacteraceae</taxon>
        <taxon>Hymenobacter</taxon>
    </lineage>
</organism>
<dbReference type="RefSeq" id="WP_196956967.1">
    <property type="nucleotide sequence ID" value="NZ_JADWYK010000018.1"/>
</dbReference>
<dbReference type="Pfam" id="PF14848">
    <property type="entry name" value="HU-DNA_bdg"/>
    <property type="match status" value="1"/>
</dbReference>
<keyword evidence="1" id="KW-0238">DNA-binding</keyword>
<sequence length="234" mass="25608">MDIAYSLVDNKLTAGHDRRAQVHITGTATIEDLAADIVRPGSTITRAEFLAMYEELKTAVIRRAQRGENVVTDLFVVRPSLTGSWPAAQDAFDPERHQGRLRLSAGTALRRAETELRFVQVRAVSQSAPRPEQVEDLLTEAINTTLRPGATARLRGANLKHNPTDPTQGVFLVPATGNGNPVRLERILKNTPSEQLFLVPPTLPAGTYRLEVRIKPRNSSHLRTGTLGAVLTVA</sequence>
<evidence type="ECO:0000256" key="1">
    <source>
        <dbReference type="ARBA" id="ARBA00023125"/>
    </source>
</evidence>
<dbReference type="InterPro" id="IPR010992">
    <property type="entry name" value="IHF-like_DNA-bd_dom_sf"/>
</dbReference>
<comment type="caution">
    <text evidence="4">The sequence shown here is derived from an EMBL/GenBank/DDBJ whole genome shotgun (WGS) entry which is preliminary data.</text>
</comment>
<dbReference type="CDD" id="cd12843">
    <property type="entry name" value="Bvu_2165_C_like"/>
    <property type="match status" value="1"/>
</dbReference>
<evidence type="ECO:0000313" key="4">
    <source>
        <dbReference type="EMBL" id="MBG8555946.1"/>
    </source>
</evidence>
<dbReference type="Proteomes" id="UP000601099">
    <property type="component" value="Unassembled WGS sequence"/>
</dbReference>
<keyword evidence="5" id="KW-1185">Reference proteome</keyword>
<name>A0ABS0L730_9BACT</name>
<evidence type="ECO:0000259" key="2">
    <source>
        <dbReference type="Pfam" id="PF14734"/>
    </source>
</evidence>